<evidence type="ECO:0000313" key="2">
    <source>
        <dbReference type="EMBL" id="RCH44869.1"/>
    </source>
</evidence>
<evidence type="ECO:0000313" key="3">
    <source>
        <dbReference type="Proteomes" id="UP000253208"/>
    </source>
</evidence>
<organism evidence="2 3">
    <name type="scientific">Blautia obeum</name>
    <dbReference type="NCBI Taxonomy" id="40520"/>
    <lineage>
        <taxon>Bacteria</taxon>
        <taxon>Bacillati</taxon>
        <taxon>Bacillota</taxon>
        <taxon>Clostridia</taxon>
        <taxon>Lachnospirales</taxon>
        <taxon>Lachnospiraceae</taxon>
        <taxon>Blautia</taxon>
    </lineage>
</organism>
<reference evidence="2 3" key="1">
    <citation type="submission" date="2018-02" db="EMBL/GenBank/DDBJ databases">
        <title>Complete genome sequencing of Faecalibacterium prausnitzii strains isolated from the human gut.</title>
        <authorList>
            <person name="Fitzgerald B.C."/>
            <person name="Shkoporov A.N."/>
            <person name="Ross P.R."/>
            <person name="Hill C."/>
        </authorList>
    </citation>
    <scope>NUCLEOTIDE SEQUENCE [LARGE SCALE GENOMIC DNA]</scope>
    <source>
        <strain evidence="2 3">APC942/31-1</strain>
    </source>
</reference>
<dbReference type="RefSeq" id="WP_114001871.1">
    <property type="nucleotide sequence ID" value="NZ_PSQG01000006.1"/>
</dbReference>
<sequence>MAKTKLKDLEVTEVSLVDAGANQHAHVALYKRNGGKPEEQPTGQNPEQAPAKSGLHKFFSAIGKALKLDQADIDSAVADIEKADTFNDKMEERKLRRITDEIWDVCFALENSLCSIIRDEEVTDKAALMNQSIDEFDVAIKGLVTSWGAGKTAQIVKTAGAVSVEHMQETVDRLGGMIEKATGKPQPPETEDPEQEGGETPPEDNGKTKTKKFIGGETDMKFNEANMTATDRMAFEELKKRYGVEDGAEGAGAGAGAAPEGVGKAAGTGVVETPGAAAEGAQGATGQQAAGEDIYKGLHPLVAAELIALRKQADAAQEEKLYNVAKKYEIIGKKPEELVPTLKALQAAGGTAYDDMIGVLDGAVAAVEKSGLFGEVGKRGVGATGGTDAWSQIEKKAEEIRKSNAALSYAESIDAACVQNPDLVHEYEATRR</sequence>
<feature type="region of interest" description="Disordered" evidence="1">
    <location>
        <begin position="179"/>
        <end position="211"/>
    </location>
</feature>
<dbReference type="AlphaFoldDB" id="A0A367G4R2"/>
<dbReference type="Proteomes" id="UP000253208">
    <property type="component" value="Unassembled WGS sequence"/>
</dbReference>
<protein>
    <submittedName>
        <fullName evidence="2">Uncharacterized protein</fullName>
    </submittedName>
</protein>
<name>A0A367G4R2_9FIRM</name>
<gene>
    <name evidence="2" type="ORF">C4886_05305</name>
</gene>
<accession>A0A367G4R2</accession>
<dbReference type="EMBL" id="PSQG01000006">
    <property type="protein sequence ID" value="RCH44869.1"/>
    <property type="molecule type" value="Genomic_DNA"/>
</dbReference>
<comment type="caution">
    <text evidence="2">The sequence shown here is derived from an EMBL/GenBank/DDBJ whole genome shotgun (WGS) entry which is preliminary data.</text>
</comment>
<proteinExistence type="predicted"/>
<evidence type="ECO:0000256" key="1">
    <source>
        <dbReference type="SAM" id="MobiDB-lite"/>
    </source>
</evidence>